<dbReference type="Proteomes" id="UP001228044">
    <property type="component" value="Unassembled WGS sequence"/>
</dbReference>
<proteinExistence type="predicted"/>
<gene>
    <name evidence="1" type="ORF">QWJ38_03400</name>
</gene>
<accession>A0ABT8DT31</accession>
<sequence>MATLNALATSTHSLPDEQKKPYTLVMGMRSSVFEAFRHLQRPAAAAPAITRIPSGR</sequence>
<reference evidence="1 2" key="1">
    <citation type="submission" date="2023-06" db="EMBL/GenBank/DDBJ databases">
        <title>Pelomonas sp. PFR6 16S ribosomal RNA gene Genome sequencing and assembly.</title>
        <authorList>
            <person name="Woo H."/>
        </authorList>
    </citation>
    <scope>NUCLEOTIDE SEQUENCE [LARGE SCALE GENOMIC DNA]</scope>
    <source>
        <strain evidence="1 2">PFR6</strain>
    </source>
</reference>
<name>A0ABT8DT31_9BURK</name>
<keyword evidence="2" id="KW-1185">Reference proteome</keyword>
<comment type="caution">
    <text evidence="1">The sequence shown here is derived from an EMBL/GenBank/DDBJ whole genome shotgun (WGS) entry which is preliminary data.</text>
</comment>
<dbReference type="EMBL" id="JAUHHC010000001">
    <property type="protein sequence ID" value="MDN3919321.1"/>
    <property type="molecule type" value="Genomic_DNA"/>
</dbReference>
<dbReference type="RefSeq" id="WP_290357625.1">
    <property type="nucleotide sequence ID" value="NZ_JAUHHC010000001.1"/>
</dbReference>
<evidence type="ECO:0000313" key="1">
    <source>
        <dbReference type="EMBL" id="MDN3919321.1"/>
    </source>
</evidence>
<organism evidence="1 2">
    <name type="scientific">Roseateles violae</name>
    <dbReference type="NCBI Taxonomy" id="3058042"/>
    <lineage>
        <taxon>Bacteria</taxon>
        <taxon>Pseudomonadati</taxon>
        <taxon>Pseudomonadota</taxon>
        <taxon>Betaproteobacteria</taxon>
        <taxon>Burkholderiales</taxon>
        <taxon>Sphaerotilaceae</taxon>
        <taxon>Roseateles</taxon>
    </lineage>
</organism>
<evidence type="ECO:0000313" key="2">
    <source>
        <dbReference type="Proteomes" id="UP001228044"/>
    </source>
</evidence>
<protein>
    <submittedName>
        <fullName evidence="1">Uncharacterized protein</fullName>
    </submittedName>
</protein>